<keyword evidence="2" id="KW-0106">Calcium</keyword>
<dbReference type="SUPFAM" id="SSF49562">
    <property type="entry name" value="C2 domain (Calcium/lipid-binding domain, CaLB)"/>
    <property type="match status" value="1"/>
</dbReference>
<feature type="compositionally biased region" description="Pro residues" evidence="3">
    <location>
        <begin position="96"/>
        <end position="111"/>
    </location>
</feature>
<dbReference type="GO" id="GO:0016020">
    <property type="term" value="C:membrane"/>
    <property type="evidence" value="ECO:0007669"/>
    <property type="project" value="TreeGrafter"/>
</dbReference>
<feature type="region of interest" description="Disordered" evidence="3">
    <location>
        <begin position="96"/>
        <end position="166"/>
    </location>
</feature>
<dbReference type="SMART" id="SM00239">
    <property type="entry name" value="C2"/>
    <property type="match status" value="1"/>
</dbReference>
<feature type="domain" description="C2" evidence="4">
    <location>
        <begin position="1"/>
        <end position="105"/>
    </location>
</feature>
<gene>
    <name evidence="5" type="ORF">cyc_05734</name>
</gene>
<evidence type="ECO:0000313" key="5">
    <source>
        <dbReference type="EMBL" id="OEH75491.1"/>
    </source>
</evidence>
<feature type="compositionally biased region" description="Basic residues" evidence="3">
    <location>
        <begin position="148"/>
        <end position="161"/>
    </location>
</feature>
<feature type="compositionally biased region" description="Low complexity" evidence="3">
    <location>
        <begin position="122"/>
        <end position="138"/>
    </location>
</feature>
<dbReference type="EMBL" id="JROU02001713">
    <property type="protein sequence ID" value="OEH75491.1"/>
    <property type="molecule type" value="Genomic_DNA"/>
</dbReference>
<evidence type="ECO:0000313" key="6">
    <source>
        <dbReference type="Proteomes" id="UP000095192"/>
    </source>
</evidence>
<reference evidence="5 6" key="1">
    <citation type="journal article" date="2016" name="BMC Genomics">
        <title>Comparative genomics reveals Cyclospora cayetanensis possesses coccidia-like metabolism and invasion components but unique surface antigens.</title>
        <authorList>
            <person name="Liu S."/>
            <person name="Wang L."/>
            <person name="Zheng H."/>
            <person name="Xu Z."/>
            <person name="Roellig D.M."/>
            <person name="Li N."/>
            <person name="Frace M.A."/>
            <person name="Tang K."/>
            <person name="Arrowood M.J."/>
            <person name="Moss D.M."/>
            <person name="Zhang L."/>
            <person name="Feng Y."/>
            <person name="Xiao L."/>
        </authorList>
    </citation>
    <scope>NUCLEOTIDE SEQUENCE [LARGE SCALE GENOMIC DNA]</scope>
    <source>
        <strain evidence="5 6">CHN_HEN01</strain>
    </source>
</reference>
<dbReference type="Pfam" id="PF00168">
    <property type="entry name" value="C2"/>
    <property type="match status" value="1"/>
</dbReference>
<organism evidence="5 6">
    <name type="scientific">Cyclospora cayetanensis</name>
    <dbReference type="NCBI Taxonomy" id="88456"/>
    <lineage>
        <taxon>Eukaryota</taxon>
        <taxon>Sar</taxon>
        <taxon>Alveolata</taxon>
        <taxon>Apicomplexa</taxon>
        <taxon>Conoidasida</taxon>
        <taxon>Coccidia</taxon>
        <taxon>Eucoccidiorida</taxon>
        <taxon>Eimeriorina</taxon>
        <taxon>Eimeriidae</taxon>
        <taxon>Cyclospora</taxon>
    </lineage>
</organism>
<dbReference type="PANTHER" id="PTHR45911">
    <property type="entry name" value="C2 DOMAIN-CONTAINING PROTEIN"/>
    <property type="match status" value="1"/>
</dbReference>
<dbReference type="InterPro" id="IPR035892">
    <property type="entry name" value="C2_domain_sf"/>
</dbReference>
<comment type="caution">
    <text evidence="5">The sequence shown here is derived from an EMBL/GenBank/DDBJ whole genome shotgun (WGS) entry which is preliminary data.</text>
</comment>
<evidence type="ECO:0000256" key="1">
    <source>
        <dbReference type="ARBA" id="ARBA00022723"/>
    </source>
</evidence>
<dbReference type="PANTHER" id="PTHR45911:SF4">
    <property type="entry name" value="MULTIPLE C2 AND TRANSMEMBRANE DOMAIN-CONTAINING PROTEIN"/>
    <property type="match status" value="1"/>
</dbReference>
<proteinExistence type="predicted"/>
<name>A0A1D3CWB1_9EIME</name>
<dbReference type="AlphaFoldDB" id="A0A1D3CWB1"/>
<dbReference type="CDD" id="cd00030">
    <property type="entry name" value="C2"/>
    <property type="match status" value="1"/>
</dbReference>
<dbReference type="Gene3D" id="2.60.40.150">
    <property type="entry name" value="C2 domain"/>
    <property type="match status" value="1"/>
</dbReference>
<evidence type="ECO:0000256" key="3">
    <source>
        <dbReference type="SAM" id="MobiDB-lite"/>
    </source>
</evidence>
<dbReference type="VEuPathDB" id="ToxoDB:cyc_05734"/>
<sequence>MALHRLRIEVVAAVDLPAVDGSTSDPFVIVKYKGAEFKTEVIKKTLSPKWNFLVNMNYNKSAGPHKVRFEVWDYNKILRNVLLGVVDLNLQELPLQQPPPVGQPSALPPQPLEQEVEETAITSSSPRARKTSSSSGRSSDSDGEGAQQKKKSKREKQKRGGKTTVEAEPVLVLEIKQVLPQLQYGEISKALARHNNNKEEALKDLVILVASRNAPNKDGVSAA</sequence>
<protein>
    <submittedName>
        <fullName evidence="5">C2 domain-containing protein</fullName>
    </submittedName>
</protein>
<dbReference type="InterPro" id="IPR000008">
    <property type="entry name" value="C2_dom"/>
</dbReference>
<dbReference type="GO" id="GO:0005509">
    <property type="term" value="F:calcium ion binding"/>
    <property type="evidence" value="ECO:0007669"/>
    <property type="project" value="TreeGrafter"/>
</dbReference>
<accession>A0A1D3CWB1</accession>
<evidence type="ECO:0000256" key="2">
    <source>
        <dbReference type="ARBA" id="ARBA00022837"/>
    </source>
</evidence>
<keyword evidence="6" id="KW-1185">Reference proteome</keyword>
<dbReference type="PROSITE" id="PS50004">
    <property type="entry name" value="C2"/>
    <property type="match status" value="1"/>
</dbReference>
<dbReference type="Proteomes" id="UP000095192">
    <property type="component" value="Unassembled WGS sequence"/>
</dbReference>
<keyword evidence="1" id="KW-0479">Metal-binding</keyword>
<evidence type="ECO:0000259" key="4">
    <source>
        <dbReference type="PROSITE" id="PS50004"/>
    </source>
</evidence>
<dbReference type="InParanoid" id="A0A1D3CWB1"/>